<dbReference type="Pfam" id="PF06533">
    <property type="entry name" value="DUF1110"/>
    <property type="match status" value="1"/>
</dbReference>
<dbReference type="PANTHER" id="PTHR35356">
    <property type="entry name" value="OS01G0156300 PROTEIN-RELATED"/>
    <property type="match status" value="1"/>
</dbReference>
<reference evidence="1 2" key="1">
    <citation type="submission" date="2020-05" db="EMBL/GenBank/DDBJ databases">
        <title>WGS assembly of Panicum virgatum.</title>
        <authorList>
            <person name="Lovell J.T."/>
            <person name="Jenkins J."/>
            <person name="Shu S."/>
            <person name="Juenger T.E."/>
            <person name="Schmutz J."/>
        </authorList>
    </citation>
    <scope>NUCLEOTIDE SEQUENCE [LARGE SCALE GENOMIC DNA]</scope>
    <source>
        <strain evidence="2">cv. AP13</strain>
    </source>
</reference>
<protein>
    <submittedName>
        <fullName evidence="1">Uncharacterized protein</fullName>
    </submittedName>
</protein>
<keyword evidence="2" id="KW-1185">Reference proteome</keyword>
<organism evidence="1 2">
    <name type="scientific">Panicum virgatum</name>
    <name type="common">Blackwell switchgrass</name>
    <dbReference type="NCBI Taxonomy" id="38727"/>
    <lineage>
        <taxon>Eukaryota</taxon>
        <taxon>Viridiplantae</taxon>
        <taxon>Streptophyta</taxon>
        <taxon>Embryophyta</taxon>
        <taxon>Tracheophyta</taxon>
        <taxon>Spermatophyta</taxon>
        <taxon>Magnoliopsida</taxon>
        <taxon>Liliopsida</taxon>
        <taxon>Poales</taxon>
        <taxon>Poaceae</taxon>
        <taxon>PACMAD clade</taxon>
        <taxon>Panicoideae</taxon>
        <taxon>Panicodae</taxon>
        <taxon>Paniceae</taxon>
        <taxon>Panicinae</taxon>
        <taxon>Panicum</taxon>
        <taxon>Panicum sect. Hiantes</taxon>
    </lineage>
</organism>
<dbReference type="EMBL" id="CM029048">
    <property type="protein sequence ID" value="KAG2577851.1"/>
    <property type="molecule type" value="Genomic_DNA"/>
</dbReference>
<gene>
    <name evidence="1" type="ORF">PVAP13_6NG220206</name>
</gene>
<proteinExistence type="predicted"/>
<accession>A0A8T0QXD2</accession>
<dbReference type="PANTHER" id="PTHR35356:SF3">
    <property type="entry name" value="OS01G0156300 PROTEIN"/>
    <property type="match status" value="1"/>
</dbReference>
<sequence length="193" mass="20593">MAEEAWKVVVRRQVGEAVVYNDRARGLLAGALGQLDEALWDLATQALVDDPRAWRAWAQRAERMLADASPELAAAASLVRAAGLIALRCAAASPAAPLRSIDDVVPDATLRGALAWLEDAGDDAGSAGDQVDMCRAFLAGALRLLEIDHPPLPGVKGLVHVKLVCARDELQLARGFQERGAEQVYDALLLLLL</sequence>
<name>A0A8T0QXD2_PANVG</name>
<dbReference type="InterPro" id="IPR010535">
    <property type="entry name" value="DUF1110"/>
</dbReference>
<dbReference type="Proteomes" id="UP000823388">
    <property type="component" value="Chromosome 6N"/>
</dbReference>
<dbReference type="AlphaFoldDB" id="A0A8T0QXD2"/>
<evidence type="ECO:0000313" key="1">
    <source>
        <dbReference type="EMBL" id="KAG2577851.1"/>
    </source>
</evidence>
<evidence type="ECO:0000313" key="2">
    <source>
        <dbReference type="Proteomes" id="UP000823388"/>
    </source>
</evidence>
<comment type="caution">
    <text evidence="1">The sequence shown here is derived from an EMBL/GenBank/DDBJ whole genome shotgun (WGS) entry which is preliminary data.</text>
</comment>